<evidence type="ECO:0000313" key="3">
    <source>
        <dbReference type="Proteomes" id="UP000646211"/>
    </source>
</evidence>
<dbReference type="AlphaFoldDB" id="A0A930XV97"/>
<accession>A0A930XV97</accession>
<gene>
    <name evidence="2" type="ORF">IR213_05645</name>
</gene>
<evidence type="ECO:0000256" key="1">
    <source>
        <dbReference type="SAM" id="Phobius"/>
    </source>
</evidence>
<sequence length="168" mass="18683">MKIVKTILIGIGATFAIDIFTFTVSLFGSNPRGILFVGRWLAYLPKGIFFHKTIIETPSIANELIIGRIAHYSIGIIFAFLLLAMFGKKWLTKPTLVPALFIAFITLVFPIFILQPALGFGIAFSNRPEQGQLMIKSLFIHLVYGFGLYLSTKAINIISNTSLENIKN</sequence>
<feature type="transmembrane region" description="Helical" evidence="1">
    <location>
        <begin position="138"/>
        <end position="158"/>
    </location>
</feature>
<feature type="transmembrane region" description="Helical" evidence="1">
    <location>
        <begin position="69"/>
        <end position="87"/>
    </location>
</feature>
<keyword evidence="1" id="KW-0472">Membrane</keyword>
<feature type="transmembrane region" description="Helical" evidence="1">
    <location>
        <begin position="99"/>
        <end position="118"/>
    </location>
</feature>
<evidence type="ECO:0000313" key="2">
    <source>
        <dbReference type="EMBL" id="MBF2708076.1"/>
    </source>
</evidence>
<organism evidence="2 3">
    <name type="scientific">Flavobacterium soyangense</name>
    <dbReference type="NCBI Taxonomy" id="2023265"/>
    <lineage>
        <taxon>Bacteria</taxon>
        <taxon>Pseudomonadati</taxon>
        <taxon>Bacteroidota</taxon>
        <taxon>Flavobacteriia</taxon>
        <taxon>Flavobacteriales</taxon>
        <taxon>Flavobacteriaceae</taxon>
        <taxon>Flavobacterium</taxon>
    </lineage>
</organism>
<keyword evidence="1" id="KW-0812">Transmembrane</keyword>
<dbReference type="Pfam" id="PF11158">
    <property type="entry name" value="DUF2938"/>
    <property type="match status" value="1"/>
</dbReference>
<feature type="transmembrane region" description="Helical" evidence="1">
    <location>
        <begin position="7"/>
        <end position="27"/>
    </location>
</feature>
<protein>
    <submittedName>
        <fullName evidence="2">DUF2938 family protein</fullName>
    </submittedName>
</protein>
<dbReference type="RefSeq" id="WP_194311338.1">
    <property type="nucleotide sequence ID" value="NZ_JADHEC010000008.1"/>
</dbReference>
<reference evidence="2" key="1">
    <citation type="submission" date="2020-11" db="EMBL/GenBank/DDBJ databases">
        <title>Genome of Flavobacterium soyangense.</title>
        <authorList>
            <person name="Liu Q."/>
            <person name="Xin Y.-H."/>
        </authorList>
    </citation>
    <scope>NUCLEOTIDE SEQUENCE</scope>
    <source>
        <strain evidence="2">CGMCC 1.13493</strain>
    </source>
</reference>
<proteinExistence type="predicted"/>
<keyword evidence="3" id="KW-1185">Reference proteome</keyword>
<dbReference type="EMBL" id="JADHEC010000008">
    <property type="protein sequence ID" value="MBF2708076.1"/>
    <property type="molecule type" value="Genomic_DNA"/>
</dbReference>
<dbReference type="Proteomes" id="UP000646211">
    <property type="component" value="Unassembled WGS sequence"/>
</dbReference>
<name>A0A930XV97_9FLAO</name>
<dbReference type="InterPro" id="IPR021329">
    <property type="entry name" value="DUF2938"/>
</dbReference>
<keyword evidence="1" id="KW-1133">Transmembrane helix</keyword>
<comment type="caution">
    <text evidence="2">The sequence shown here is derived from an EMBL/GenBank/DDBJ whole genome shotgun (WGS) entry which is preliminary data.</text>
</comment>